<dbReference type="AlphaFoldDB" id="A0A077RC58"/>
<feature type="region of interest" description="Disordered" evidence="1">
    <location>
        <begin position="1"/>
        <end position="21"/>
    </location>
</feature>
<sequence length="619" mass="68701">MLHHLPPSMHNDPFHFSSSSPERLATRYVATRPNPYTVKSQNTQHYTSLRSTAQLIPLDPRLSSASMTTSASSSTRFQQSSVDILYSSLEAASRSPRCSSKPAHTSPAKQYPLVTMVKPKPRPIKALALSAELAAAKRSSCVKLASAAAGKRRRNVVQVAKQHTKENNNATADLLASQARARSRQPTLSTSLSPSLPRRLTSSKAFLDIPRITIRSPTPEPEPALEHLFQGKSSNKAKPKGSHVPLYSDALLKGLDADLSNAEDGIDVILSKFFDLRKHARPVCIELLRYLAFSVSKLYSFVEELESELGQAKLRAISSRLFRHTITGFFHLLDDPLAPYGAASGLALVSLKVLQDFDKAAEWCCRAMAGPSTDCAKVTLKHDELFLNVLKDELDNILQRGLAMTDMHNKLALPGKEVPLFEDFSNDTARPGDEGPYRPGGIAWAERAKMRKQWAQDGDERDRFVGIDVVRFIGQLALHDVVGVDVLEKWLDRFLNQTVCLEIPSVWEIECACALLITVGPILDRKTERADTNLALTDALQTSAEESGGDRLVSQDYAKDKSRESAGKQLLQRAMDRVDFLVTKADISQSAREWFIEVQQLRERGWSREEDQDECLSSE</sequence>
<dbReference type="Gene3D" id="1.25.40.180">
    <property type="match status" value="1"/>
</dbReference>
<dbReference type="SUPFAM" id="SSF48371">
    <property type="entry name" value="ARM repeat"/>
    <property type="match status" value="1"/>
</dbReference>
<name>A0A077RC58_9BASI</name>
<dbReference type="EMBL" id="HG529634">
    <property type="protein sequence ID" value="CDI54974.1"/>
    <property type="molecule type" value="Genomic_DNA"/>
</dbReference>
<accession>A0A077RC58</accession>
<dbReference type="InterPro" id="IPR016024">
    <property type="entry name" value="ARM-type_fold"/>
</dbReference>
<evidence type="ECO:0000313" key="2">
    <source>
        <dbReference type="EMBL" id="CDI54974.1"/>
    </source>
</evidence>
<reference evidence="2" key="1">
    <citation type="journal article" date="2014" name="Genome Biol. Evol.">
        <title>Gene Loss Rather Than Gene Gain Is Associated with a Host Jump from Monocots to Dicots in the Smut Fungus Melanopsichium pennsylvanicum.</title>
        <authorList>
            <person name="Sharma R."/>
            <person name="Mishra B."/>
            <person name="Runge F."/>
            <person name="Thines M."/>
        </authorList>
    </citation>
    <scope>NUCLEOTIDE SEQUENCE</scope>
    <source>
        <strain evidence="2">4</strain>
    </source>
</reference>
<organism evidence="2">
    <name type="scientific">Melanopsichium pennsylvanicum 4</name>
    <dbReference type="NCBI Taxonomy" id="1398559"/>
    <lineage>
        <taxon>Eukaryota</taxon>
        <taxon>Fungi</taxon>
        <taxon>Dikarya</taxon>
        <taxon>Basidiomycota</taxon>
        <taxon>Ustilaginomycotina</taxon>
        <taxon>Ustilaginomycetes</taxon>
        <taxon>Ustilaginales</taxon>
        <taxon>Ustilaginaceae</taxon>
        <taxon>Melanopsichium</taxon>
    </lineage>
</organism>
<proteinExistence type="predicted"/>
<protein>
    <submittedName>
        <fullName evidence="2">Uncharacterized protein</fullName>
    </submittedName>
</protein>
<evidence type="ECO:0000256" key="1">
    <source>
        <dbReference type="SAM" id="MobiDB-lite"/>
    </source>
</evidence>